<evidence type="ECO:0000313" key="2">
    <source>
        <dbReference type="Proteomes" id="UP000184462"/>
    </source>
</evidence>
<dbReference type="Proteomes" id="UP000184462">
    <property type="component" value="Unassembled WGS sequence"/>
</dbReference>
<name>A0A1M4XZV6_9FLAO</name>
<dbReference type="STRING" id="1155689.SAMN05444278_11146"/>
<gene>
    <name evidence="1" type="ORF">SAMN05444278_11146</name>
</gene>
<sequence length="289" mass="35027">MRKIKVGFLLSYDYNRLKKSIPAVYKYSDAIYLAIDKNLRTWSGEVFVIDNNFFLWLKKFDTENKIIIYKDNFFKPELSPIQNDTRERHMLSIKMGIGNWLIQIDADEIFIDFKKFIDTLRKYDHYLKKPKSNPIQVSGFLINIYKYLDDGILYVKKPTKVLLATNFPNYKLARKTKERIIYTDNLLIHESLSRDEEELKFKLNNWGHTNELNKSFFCKWKSANKYNYHKIKNTFYLDPKVWKDLEYFNQKDLNEFKKTIHKTSNLRISKVYLIRKNFGQWFKHLKIFK</sequence>
<protein>
    <recommendedName>
        <fullName evidence="3">Glycosyl transferase family 2</fullName>
    </recommendedName>
</protein>
<organism evidence="1 2">
    <name type="scientific">Psychroflexus salarius</name>
    <dbReference type="NCBI Taxonomy" id="1155689"/>
    <lineage>
        <taxon>Bacteria</taxon>
        <taxon>Pseudomonadati</taxon>
        <taxon>Bacteroidota</taxon>
        <taxon>Flavobacteriia</taxon>
        <taxon>Flavobacteriales</taxon>
        <taxon>Flavobacteriaceae</taxon>
        <taxon>Psychroflexus</taxon>
    </lineage>
</organism>
<proteinExistence type="predicted"/>
<evidence type="ECO:0008006" key="3">
    <source>
        <dbReference type="Google" id="ProtNLM"/>
    </source>
</evidence>
<accession>A0A1M4XZV6</accession>
<evidence type="ECO:0000313" key="1">
    <source>
        <dbReference type="EMBL" id="SHE98968.1"/>
    </source>
</evidence>
<dbReference type="EMBL" id="FQTW01000011">
    <property type="protein sequence ID" value="SHE98968.1"/>
    <property type="molecule type" value="Genomic_DNA"/>
</dbReference>
<dbReference type="RefSeq" id="WP_073193658.1">
    <property type="nucleotide sequence ID" value="NZ_FQTW01000011.1"/>
</dbReference>
<dbReference type="OrthoDB" id="745987at2"/>
<keyword evidence="2" id="KW-1185">Reference proteome</keyword>
<reference evidence="1 2" key="1">
    <citation type="submission" date="2016-11" db="EMBL/GenBank/DDBJ databases">
        <authorList>
            <person name="Jaros S."/>
            <person name="Januszkiewicz K."/>
            <person name="Wedrychowicz H."/>
        </authorList>
    </citation>
    <scope>NUCLEOTIDE SEQUENCE [LARGE SCALE GENOMIC DNA]</scope>
    <source>
        <strain evidence="1 2">DSM 25661</strain>
    </source>
</reference>
<dbReference type="AlphaFoldDB" id="A0A1M4XZV6"/>